<dbReference type="Gene3D" id="3.40.710.10">
    <property type="entry name" value="DD-peptidase/beta-lactamase superfamily"/>
    <property type="match status" value="1"/>
</dbReference>
<dbReference type="Proteomes" id="UP000269505">
    <property type="component" value="Unassembled WGS sequence"/>
</dbReference>
<reference evidence="14 15" key="1">
    <citation type="submission" date="2018-10" db="EMBL/GenBank/DDBJ databases">
        <title>Staphylococcus pseudoxylosus sp. nov., isolated from bovine mastitis.</title>
        <authorList>
            <person name="Macfadyen A.C."/>
            <person name="Leroy S."/>
            <person name="Harrison E.M."/>
            <person name="Parkhill J."/>
            <person name="Holmes M.A."/>
            <person name="Paterson G.K."/>
        </authorList>
    </citation>
    <scope>NUCLEOTIDE SEQUENCE [LARGE SCALE GENOMIC DNA]</scope>
    <source>
        <strain evidence="14 15">S04009</strain>
    </source>
</reference>
<dbReference type="InterPro" id="IPR001967">
    <property type="entry name" value="Peptidase_S11_N"/>
</dbReference>
<evidence type="ECO:0000256" key="5">
    <source>
        <dbReference type="ARBA" id="ARBA00022960"/>
    </source>
</evidence>
<evidence type="ECO:0000256" key="2">
    <source>
        <dbReference type="ARBA" id="ARBA00007164"/>
    </source>
</evidence>
<sequence>MKEVKVKRILFVLFLLILVTLQSNDVFAESSIDVTRAHGNNMSDFYQPKGSIIADSQTGRILWEEHIDKPWRPASMSKLMTLSIVLERIQDGSLSMDKAVTVTADDERFSHHPLLSNNIMHEGTQYTIKELINLLIVPSSNVATRMLMQQVEPDTSKFVTMMNQKARMLKMEHTHFTNPFGAENRSVGNEYLPPGSNLDEDNSSTARDFAKLAFYLKHTYPYLTSFTKHITYTSKPNTPYEEHFHTYHHSLEGDVHEYKGTNGLKTGSSDKAAYNYTATIDRGNFGLVQVVMGVGHWDVDDSEYKRHVLGNALLDKVYNQFEYKEVMPKGKQFINGKWYNVETPLRDVVEKGQQIKFEVKNNQLLVADTQRQYLTSDMKQPSVTVTPLKQNYIYMVSRYGWYLLIALCLIAILCIISRNRKNIDKIK</sequence>
<dbReference type="Gene3D" id="2.30.140.20">
    <property type="entry name" value="Penicillin-binding protein 4, C-terminal domain"/>
    <property type="match status" value="1"/>
</dbReference>
<keyword evidence="15" id="KW-1185">Reference proteome</keyword>
<evidence type="ECO:0000259" key="12">
    <source>
        <dbReference type="Pfam" id="PF00768"/>
    </source>
</evidence>
<evidence type="ECO:0000256" key="9">
    <source>
        <dbReference type="PIRSR" id="PIRSR618044-2"/>
    </source>
</evidence>
<comment type="caution">
    <text evidence="14">The sequence shown here is derived from an EMBL/GenBank/DDBJ whole genome shotgun (WGS) entry which is preliminary data.</text>
</comment>
<feature type="active site" description="Acyl-ester intermediate" evidence="8">
    <location>
        <position position="75"/>
    </location>
</feature>
<dbReference type="InterPro" id="IPR000871">
    <property type="entry name" value="Beta-lactam_class-A"/>
</dbReference>
<dbReference type="PRINTS" id="PR00725">
    <property type="entry name" value="DADACBPTASE1"/>
</dbReference>
<evidence type="ECO:0000256" key="6">
    <source>
        <dbReference type="ARBA" id="ARBA00022984"/>
    </source>
</evidence>
<keyword evidence="6" id="KW-0573">Peptidoglycan synthesis</keyword>
<keyword evidence="11" id="KW-1133">Transmembrane helix</keyword>
<dbReference type="InterPro" id="IPR037091">
    <property type="entry name" value="Pen-bd_prot4_C_dom_sf"/>
</dbReference>
<dbReference type="SUPFAM" id="SSF69189">
    <property type="entry name" value="Penicillin-binding protein associated domain"/>
    <property type="match status" value="1"/>
</dbReference>
<dbReference type="GO" id="GO:0008800">
    <property type="term" value="F:beta-lactamase activity"/>
    <property type="evidence" value="ECO:0007669"/>
    <property type="project" value="InterPro"/>
</dbReference>
<dbReference type="GO" id="GO:0009252">
    <property type="term" value="P:peptidoglycan biosynthetic process"/>
    <property type="evidence" value="ECO:0007669"/>
    <property type="project" value="UniProtKB-KW"/>
</dbReference>
<dbReference type="PANTHER" id="PTHR35333:SF4">
    <property type="entry name" value="SLR0121 PROTEIN"/>
    <property type="match status" value="1"/>
</dbReference>
<dbReference type="Pfam" id="PF00768">
    <property type="entry name" value="Peptidase_S11"/>
    <property type="match status" value="1"/>
</dbReference>
<dbReference type="InterPro" id="IPR015294">
    <property type="entry name" value="Pen-bd_prot4_C_dom"/>
</dbReference>
<feature type="active site" evidence="8">
    <location>
        <position position="139"/>
    </location>
</feature>
<evidence type="ECO:0000256" key="3">
    <source>
        <dbReference type="ARBA" id="ARBA00022729"/>
    </source>
</evidence>
<evidence type="ECO:0000256" key="11">
    <source>
        <dbReference type="SAM" id="Phobius"/>
    </source>
</evidence>
<evidence type="ECO:0000259" key="13">
    <source>
        <dbReference type="Pfam" id="PF09211"/>
    </source>
</evidence>
<dbReference type="SUPFAM" id="SSF56601">
    <property type="entry name" value="beta-lactamase/transpeptidase-like"/>
    <property type="match status" value="1"/>
</dbReference>
<dbReference type="GO" id="GO:0030655">
    <property type="term" value="P:beta-lactam antibiotic catabolic process"/>
    <property type="evidence" value="ECO:0007669"/>
    <property type="project" value="InterPro"/>
</dbReference>
<keyword evidence="7" id="KW-0961">Cell wall biogenesis/degradation</keyword>
<feature type="active site" description="Proton acceptor" evidence="8">
    <location>
        <position position="78"/>
    </location>
</feature>
<proteinExistence type="inferred from homology"/>
<feature type="transmembrane region" description="Helical" evidence="11">
    <location>
        <begin position="399"/>
        <end position="417"/>
    </location>
</feature>
<evidence type="ECO:0000313" key="15">
    <source>
        <dbReference type="Proteomes" id="UP000269505"/>
    </source>
</evidence>
<dbReference type="GO" id="GO:0009002">
    <property type="term" value="F:serine-type D-Ala-D-Ala carboxypeptidase activity"/>
    <property type="evidence" value="ECO:0007669"/>
    <property type="project" value="InterPro"/>
</dbReference>
<feature type="domain" description="Peptidase S11 D-alanyl-D-alanine carboxypeptidase A N-terminal" evidence="12">
    <location>
        <begin position="49"/>
        <end position="294"/>
    </location>
</feature>
<evidence type="ECO:0000256" key="10">
    <source>
        <dbReference type="RuleBase" id="RU004016"/>
    </source>
</evidence>
<dbReference type="Pfam" id="PF09211">
    <property type="entry name" value="DUF1958"/>
    <property type="match status" value="1"/>
</dbReference>
<dbReference type="InterPro" id="IPR015956">
    <property type="entry name" value="Peniciliin-bd_prot_C_sf"/>
</dbReference>
<dbReference type="EMBL" id="RCVN01000012">
    <property type="protein sequence ID" value="RMI84466.1"/>
    <property type="molecule type" value="Genomic_DNA"/>
</dbReference>
<evidence type="ECO:0000313" key="14">
    <source>
        <dbReference type="EMBL" id="RMI84466.1"/>
    </source>
</evidence>
<evidence type="ECO:0000256" key="7">
    <source>
        <dbReference type="ARBA" id="ARBA00023316"/>
    </source>
</evidence>
<dbReference type="InterPro" id="IPR012338">
    <property type="entry name" value="Beta-lactam/transpept-like"/>
</dbReference>
<keyword evidence="4" id="KW-0378">Hydrolase</keyword>
<dbReference type="PANTHER" id="PTHR35333">
    <property type="entry name" value="BETA-LACTAMASE"/>
    <property type="match status" value="1"/>
</dbReference>
<organism evidence="14 15">
    <name type="scientific">Staphylococcus pseudoxylosus</name>
    <dbReference type="NCBI Taxonomy" id="2282419"/>
    <lineage>
        <taxon>Bacteria</taxon>
        <taxon>Bacillati</taxon>
        <taxon>Bacillota</taxon>
        <taxon>Bacilli</taxon>
        <taxon>Bacillales</taxon>
        <taxon>Staphylococcaceae</taxon>
        <taxon>Staphylococcus</taxon>
    </lineage>
</organism>
<keyword evidence="11" id="KW-0812">Transmembrane</keyword>
<keyword evidence="5" id="KW-0133">Cell shape</keyword>
<feature type="domain" description="Penicillin-binding protein 4 C-terminal" evidence="13">
    <location>
        <begin position="323"/>
        <end position="385"/>
    </location>
</feature>
<comment type="similarity">
    <text evidence="2 10">Belongs to the peptidase S11 family.</text>
</comment>
<keyword evidence="11" id="KW-0472">Membrane</keyword>
<dbReference type="GO" id="GO:0008360">
    <property type="term" value="P:regulation of cell shape"/>
    <property type="evidence" value="ECO:0007669"/>
    <property type="project" value="UniProtKB-KW"/>
</dbReference>
<accession>A0AAQ0S6F9</accession>
<protein>
    <submittedName>
        <fullName evidence="14">DUF1958 domain-containing protein</fullName>
    </submittedName>
</protein>
<feature type="binding site" evidence="9">
    <location>
        <position position="265"/>
    </location>
    <ligand>
        <name>substrate</name>
    </ligand>
</feature>
<keyword evidence="3" id="KW-0732">Signal</keyword>
<evidence type="ECO:0000256" key="1">
    <source>
        <dbReference type="ARBA" id="ARBA00003217"/>
    </source>
</evidence>
<dbReference type="GO" id="GO:0006508">
    <property type="term" value="P:proteolysis"/>
    <property type="evidence" value="ECO:0007669"/>
    <property type="project" value="InterPro"/>
</dbReference>
<dbReference type="GO" id="GO:0071555">
    <property type="term" value="P:cell wall organization"/>
    <property type="evidence" value="ECO:0007669"/>
    <property type="project" value="UniProtKB-KW"/>
</dbReference>
<gene>
    <name evidence="14" type="ORF">D9V42_11445</name>
</gene>
<name>A0AAQ0S6F9_9STAP</name>
<dbReference type="InterPro" id="IPR018044">
    <property type="entry name" value="Peptidase_S11"/>
</dbReference>
<evidence type="ECO:0000256" key="4">
    <source>
        <dbReference type="ARBA" id="ARBA00022801"/>
    </source>
</evidence>
<dbReference type="GO" id="GO:0046677">
    <property type="term" value="P:response to antibiotic"/>
    <property type="evidence" value="ECO:0007669"/>
    <property type="project" value="InterPro"/>
</dbReference>
<comment type="function">
    <text evidence="1">Removes C-terminal D-alanyl residues from sugar-peptide cell wall precursors.</text>
</comment>
<evidence type="ECO:0000256" key="8">
    <source>
        <dbReference type="PIRSR" id="PIRSR618044-1"/>
    </source>
</evidence>
<dbReference type="AlphaFoldDB" id="A0AAQ0S6F9"/>